<reference evidence="2" key="2">
    <citation type="submission" date="2020-09" db="EMBL/GenBank/DDBJ databases">
        <authorList>
            <person name="Sun Q."/>
            <person name="Zhou Y."/>
        </authorList>
    </citation>
    <scope>NUCLEOTIDE SEQUENCE</scope>
    <source>
        <strain evidence="2">CGMCC 4.7201</strain>
    </source>
</reference>
<sequence>MTGKEPRPESMGKDDSMQRSRTAAIALAATALVATAGTAAADAGDPAPGKGADRVSAGGKKPAGDGARALCRRAPRIDRRIDRALERLRGPASERGSIARLEKRVDRAKAAGHDAVETFLNDKLTFRKSLVTTLKERKKDLAEVKDWCESHNNGATA</sequence>
<feature type="region of interest" description="Disordered" evidence="1">
    <location>
        <begin position="37"/>
        <end position="68"/>
    </location>
</feature>
<accession>A0A917ZPX6</accession>
<dbReference type="EMBL" id="BMMS01000010">
    <property type="protein sequence ID" value="GGO87425.1"/>
    <property type="molecule type" value="Genomic_DNA"/>
</dbReference>
<dbReference type="AlphaFoldDB" id="A0A917ZPX6"/>
<comment type="caution">
    <text evidence="2">The sequence shown here is derived from an EMBL/GenBank/DDBJ whole genome shotgun (WGS) entry which is preliminary data.</text>
</comment>
<name>A0A917ZPX6_9ACTN</name>
<feature type="compositionally biased region" description="Basic and acidic residues" evidence="1">
    <location>
        <begin position="1"/>
        <end position="18"/>
    </location>
</feature>
<evidence type="ECO:0000313" key="2">
    <source>
        <dbReference type="EMBL" id="GGO87425.1"/>
    </source>
</evidence>
<evidence type="ECO:0000313" key="3">
    <source>
        <dbReference type="Proteomes" id="UP000641932"/>
    </source>
</evidence>
<reference evidence="2" key="1">
    <citation type="journal article" date="2014" name="Int. J. Syst. Evol. Microbiol.">
        <title>Complete genome sequence of Corynebacterium casei LMG S-19264T (=DSM 44701T), isolated from a smear-ripened cheese.</title>
        <authorList>
            <consortium name="US DOE Joint Genome Institute (JGI-PGF)"/>
            <person name="Walter F."/>
            <person name="Albersmeier A."/>
            <person name="Kalinowski J."/>
            <person name="Ruckert C."/>
        </authorList>
    </citation>
    <scope>NUCLEOTIDE SEQUENCE</scope>
    <source>
        <strain evidence="2">CGMCC 4.7201</strain>
    </source>
</reference>
<dbReference type="Proteomes" id="UP000641932">
    <property type="component" value="Unassembled WGS sequence"/>
</dbReference>
<keyword evidence="3" id="KW-1185">Reference proteome</keyword>
<evidence type="ECO:0000256" key="1">
    <source>
        <dbReference type="SAM" id="MobiDB-lite"/>
    </source>
</evidence>
<feature type="compositionally biased region" description="Low complexity" evidence="1">
    <location>
        <begin position="37"/>
        <end position="50"/>
    </location>
</feature>
<feature type="region of interest" description="Disordered" evidence="1">
    <location>
        <begin position="1"/>
        <end position="21"/>
    </location>
</feature>
<organism evidence="2 3">
    <name type="scientific">Wenjunlia tyrosinilytica</name>
    <dbReference type="NCBI Taxonomy" id="1544741"/>
    <lineage>
        <taxon>Bacteria</taxon>
        <taxon>Bacillati</taxon>
        <taxon>Actinomycetota</taxon>
        <taxon>Actinomycetes</taxon>
        <taxon>Kitasatosporales</taxon>
        <taxon>Streptomycetaceae</taxon>
        <taxon>Wenjunlia</taxon>
    </lineage>
</organism>
<protein>
    <submittedName>
        <fullName evidence="2">Uncharacterized protein</fullName>
    </submittedName>
</protein>
<gene>
    <name evidence="2" type="ORF">GCM10012280_25830</name>
</gene>
<proteinExistence type="predicted"/>